<dbReference type="EMBL" id="LAZR01051089">
    <property type="protein sequence ID" value="KKK85914.1"/>
    <property type="molecule type" value="Genomic_DNA"/>
</dbReference>
<proteinExistence type="predicted"/>
<accession>A0A0F9B5N4</accession>
<protein>
    <recommendedName>
        <fullName evidence="2">Nucleoside 2-deoxyribosyltransferase like</fullName>
    </recommendedName>
</protein>
<evidence type="ECO:0000313" key="1">
    <source>
        <dbReference type="EMBL" id="KKK85914.1"/>
    </source>
</evidence>
<gene>
    <name evidence="1" type="ORF">LCGC14_2768490</name>
</gene>
<dbReference type="AlphaFoldDB" id="A0A0F9B5N4"/>
<reference evidence="1" key="1">
    <citation type="journal article" date="2015" name="Nature">
        <title>Complex archaea that bridge the gap between prokaryotes and eukaryotes.</title>
        <authorList>
            <person name="Spang A."/>
            <person name="Saw J.H."/>
            <person name="Jorgensen S.L."/>
            <person name="Zaremba-Niedzwiedzka K."/>
            <person name="Martijn J."/>
            <person name="Lind A.E."/>
            <person name="van Eijk R."/>
            <person name="Schleper C."/>
            <person name="Guy L."/>
            <person name="Ettema T.J."/>
        </authorList>
    </citation>
    <scope>NUCLEOTIDE SEQUENCE</scope>
</reference>
<organism evidence="1">
    <name type="scientific">marine sediment metagenome</name>
    <dbReference type="NCBI Taxonomy" id="412755"/>
    <lineage>
        <taxon>unclassified sequences</taxon>
        <taxon>metagenomes</taxon>
        <taxon>ecological metagenomes</taxon>
    </lineage>
</organism>
<sequence length="160" mass="18957">MKYVEAPERYYTGEVGLFLAGGITNCPDWQQEMRELLKDLDIVIFNPRRKDFPIGDPDAAFDQIKWEFEFLNRADMILFWFSRGSLNPIVLFEYGKWLMNTRSDPDYKPIFVGIDPEYERKQDVELQTRFENSFICNRIQYSLKDLANHIIGEIKKLGKD</sequence>
<evidence type="ECO:0008006" key="2">
    <source>
        <dbReference type="Google" id="ProtNLM"/>
    </source>
</evidence>
<comment type="caution">
    <text evidence="1">The sequence shown here is derived from an EMBL/GenBank/DDBJ whole genome shotgun (WGS) entry which is preliminary data.</text>
</comment>
<dbReference type="Pfam" id="PF15891">
    <property type="entry name" value="Nuc_deoxyri_tr2"/>
    <property type="match status" value="1"/>
</dbReference>
<name>A0A0F9B5N4_9ZZZZ</name>
<dbReference type="InterPro" id="IPR039470">
    <property type="entry name" value="Nuc_deoxyri_tr2"/>
</dbReference>
<dbReference type="SUPFAM" id="SSF52309">
    <property type="entry name" value="N-(deoxy)ribosyltransferase-like"/>
    <property type="match status" value="1"/>
</dbReference>
<dbReference type="Gene3D" id="3.40.50.450">
    <property type="match status" value="1"/>
</dbReference>